<organism evidence="1 2">
    <name type="scientific">Tanacetum coccineum</name>
    <dbReference type="NCBI Taxonomy" id="301880"/>
    <lineage>
        <taxon>Eukaryota</taxon>
        <taxon>Viridiplantae</taxon>
        <taxon>Streptophyta</taxon>
        <taxon>Embryophyta</taxon>
        <taxon>Tracheophyta</taxon>
        <taxon>Spermatophyta</taxon>
        <taxon>Magnoliopsida</taxon>
        <taxon>eudicotyledons</taxon>
        <taxon>Gunneridae</taxon>
        <taxon>Pentapetalae</taxon>
        <taxon>asterids</taxon>
        <taxon>campanulids</taxon>
        <taxon>Asterales</taxon>
        <taxon>Asteraceae</taxon>
        <taxon>Asteroideae</taxon>
        <taxon>Anthemideae</taxon>
        <taxon>Anthemidinae</taxon>
        <taxon>Tanacetum</taxon>
    </lineage>
</organism>
<protein>
    <submittedName>
        <fullName evidence="1">Uncharacterized protein</fullName>
    </submittedName>
</protein>
<keyword evidence="2" id="KW-1185">Reference proteome</keyword>
<reference evidence="1" key="1">
    <citation type="journal article" date="2022" name="Int. J. Mol. Sci.">
        <title>Draft Genome of Tanacetum Coccineum: Genomic Comparison of Closely Related Tanacetum-Family Plants.</title>
        <authorList>
            <person name="Yamashiro T."/>
            <person name="Shiraishi A."/>
            <person name="Nakayama K."/>
            <person name="Satake H."/>
        </authorList>
    </citation>
    <scope>NUCLEOTIDE SEQUENCE</scope>
</reference>
<sequence>MDQELRESYRILEKRLFHEGRIVTPSFNAKNNMFPFFQAIGLEPFLTLNEPICPIFVVEFYHSLEVKRNEEDIPYIEFKLEKGKKIASPPIISSSSSSSDDNEAPSFLEFYDQLSDSEDLTKAQ</sequence>
<reference evidence="1" key="2">
    <citation type="submission" date="2022-01" db="EMBL/GenBank/DDBJ databases">
        <authorList>
            <person name="Yamashiro T."/>
            <person name="Shiraishi A."/>
            <person name="Satake H."/>
            <person name="Nakayama K."/>
        </authorList>
    </citation>
    <scope>NUCLEOTIDE SEQUENCE</scope>
</reference>
<gene>
    <name evidence="1" type="ORF">Tco_0838283</name>
</gene>
<comment type="caution">
    <text evidence="1">The sequence shown here is derived from an EMBL/GenBank/DDBJ whole genome shotgun (WGS) entry which is preliminary data.</text>
</comment>
<dbReference type="Proteomes" id="UP001151760">
    <property type="component" value="Unassembled WGS sequence"/>
</dbReference>
<dbReference type="EMBL" id="BQNB010012459">
    <property type="protein sequence ID" value="GJT03821.1"/>
    <property type="molecule type" value="Genomic_DNA"/>
</dbReference>
<evidence type="ECO:0000313" key="2">
    <source>
        <dbReference type="Proteomes" id="UP001151760"/>
    </source>
</evidence>
<name>A0ABQ5ANC8_9ASTR</name>
<accession>A0ABQ5ANC8</accession>
<proteinExistence type="predicted"/>
<evidence type="ECO:0000313" key="1">
    <source>
        <dbReference type="EMBL" id="GJT03821.1"/>
    </source>
</evidence>